<evidence type="ECO:0000313" key="2">
    <source>
        <dbReference type="EMBL" id="KAL2546828.1"/>
    </source>
</evidence>
<sequence length="100" mass="11492">MHVQKIYPNHTLSITQSQPTHKGKSHKEILGREFAIINETMARKKPFKKGPTKKLQRETTKEQPLFHVGVPSEDREVTKKKKGYGDDLKRVGFDISLLPN</sequence>
<protein>
    <submittedName>
        <fullName evidence="2">Uncharacterized protein</fullName>
    </submittedName>
</protein>
<evidence type="ECO:0000256" key="1">
    <source>
        <dbReference type="SAM" id="MobiDB-lite"/>
    </source>
</evidence>
<keyword evidence="3" id="KW-1185">Reference proteome</keyword>
<name>A0ABD1WDL5_9LAMI</name>
<feature type="compositionally biased region" description="Polar residues" evidence="1">
    <location>
        <begin position="10"/>
        <end position="20"/>
    </location>
</feature>
<gene>
    <name evidence="2" type="ORF">Fot_16061</name>
</gene>
<feature type="region of interest" description="Disordered" evidence="1">
    <location>
        <begin position="1"/>
        <end position="26"/>
    </location>
</feature>
<proteinExistence type="predicted"/>
<evidence type="ECO:0000313" key="3">
    <source>
        <dbReference type="Proteomes" id="UP001604277"/>
    </source>
</evidence>
<comment type="caution">
    <text evidence="2">The sequence shown here is derived from an EMBL/GenBank/DDBJ whole genome shotgun (WGS) entry which is preliminary data.</text>
</comment>
<dbReference type="EMBL" id="JBFOLJ010000004">
    <property type="protein sequence ID" value="KAL2546828.1"/>
    <property type="molecule type" value="Genomic_DNA"/>
</dbReference>
<accession>A0ABD1WDL5</accession>
<dbReference type="AlphaFoldDB" id="A0ABD1WDL5"/>
<organism evidence="2 3">
    <name type="scientific">Forsythia ovata</name>
    <dbReference type="NCBI Taxonomy" id="205694"/>
    <lineage>
        <taxon>Eukaryota</taxon>
        <taxon>Viridiplantae</taxon>
        <taxon>Streptophyta</taxon>
        <taxon>Embryophyta</taxon>
        <taxon>Tracheophyta</taxon>
        <taxon>Spermatophyta</taxon>
        <taxon>Magnoliopsida</taxon>
        <taxon>eudicotyledons</taxon>
        <taxon>Gunneridae</taxon>
        <taxon>Pentapetalae</taxon>
        <taxon>asterids</taxon>
        <taxon>lamiids</taxon>
        <taxon>Lamiales</taxon>
        <taxon>Oleaceae</taxon>
        <taxon>Forsythieae</taxon>
        <taxon>Forsythia</taxon>
    </lineage>
</organism>
<reference evidence="3" key="1">
    <citation type="submission" date="2024-07" db="EMBL/GenBank/DDBJ databases">
        <title>Two chromosome-level genome assemblies of Korean endemic species Abeliophyllum distichum and Forsythia ovata (Oleaceae).</title>
        <authorList>
            <person name="Jang H."/>
        </authorList>
    </citation>
    <scope>NUCLEOTIDE SEQUENCE [LARGE SCALE GENOMIC DNA]</scope>
</reference>
<dbReference type="Proteomes" id="UP001604277">
    <property type="component" value="Unassembled WGS sequence"/>
</dbReference>